<name>A0A8J6FAJ7_ELECQ</name>
<evidence type="ECO:0000313" key="2">
    <source>
        <dbReference type="Proteomes" id="UP000770717"/>
    </source>
</evidence>
<gene>
    <name evidence="1" type="ORF">GDO78_009594</name>
</gene>
<dbReference type="AlphaFoldDB" id="A0A8J6FAJ7"/>
<accession>A0A8J6FAJ7</accession>
<reference evidence="1" key="1">
    <citation type="thesis" date="2020" institute="ProQuest LLC" country="789 East Eisenhower Parkway, Ann Arbor, MI, USA">
        <title>Comparative Genomics and Chromosome Evolution.</title>
        <authorList>
            <person name="Mudd A.B."/>
        </authorList>
    </citation>
    <scope>NUCLEOTIDE SEQUENCE</scope>
    <source>
        <strain evidence="1">HN-11 Male</strain>
        <tissue evidence="1">Kidney and liver</tissue>
    </source>
</reference>
<proteinExistence type="predicted"/>
<organism evidence="1 2">
    <name type="scientific">Eleutherodactylus coqui</name>
    <name type="common">Puerto Rican coqui</name>
    <dbReference type="NCBI Taxonomy" id="57060"/>
    <lineage>
        <taxon>Eukaryota</taxon>
        <taxon>Metazoa</taxon>
        <taxon>Chordata</taxon>
        <taxon>Craniata</taxon>
        <taxon>Vertebrata</taxon>
        <taxon>Euteleostomi</taxon>
        <taxon>Amphibia</taxon>
        <taxon>Batrachia</taxon>
        <taxon>Anura</taxon>
        <taxon>Neobatrachia</taxon>
        <taxon>Hyloidea</taxon>
        <taxon>Eleutherodactylidae</taxon>
        <taxon>Eleutherodactylinae</taxon>
        <taxon>Eleutherodactylus</taxon>
        <taxon>Eleutherodactylus</taxon>
    </lineage>
</organism>
<protein>
    <submittedName>
        <fullName evidence="1">Uncharacterized protein</fullName>
    </submittedName>
</protein>
<evidence type="ECO:0000313" key="1">
    <source>
        <dbReference type="EMBL" id="KAG9483761.1"/>
    </source>
</evidence>
<dbReference type="EMBL" id="WNTK01000005">
    <property type="protein sequence ID" value="KAG9483761.1"/>
    <property type="molecule type" value="Genomic_DNA"/>
</dbReference>
<sequence>MKMTSKTRVHRSDNVRIQIPFINSLTDSYKLLDIFQFLKNRPLSCKYTSGLWKFAGSYCLMLSCRHFCIGSHNCLLTVLI</sequence>
<keyword evidence="2" id="KW-1185">Reference proteome</keyword>
<dbReference type="Proteomes" id="UP000770717">
    <property type="component" value="Unassembled WGS sequence"/>
</dbReference>
<comment type="caution">
    <text evidence="1">The sequence shown here is derived from an EMBL/GenBank/DDBJ whole genome shotgun (WGS) entry which is preliminary data.</text>
</comment>